<dbReference type="CDD" id="cd08948">
    <property type="entry name" value="5beta-POR_like_SDR_a"/>
    <property type="match status" value="1"/>
</dbReference>
<dbReference type="InterPro" id="IPR055222">
    <property type="entry name" value="PRISE-like_Rossmann-fold"/>
</dbReference>
<dbReference type="AlphaFoldDB" id="A0A443I1X3"/>
<dbReference type="Gene3D" id="3.40.50.720">
    <property type="entry name" value="NAD(P)-binding Rossmann-like Domain"/>
    <property type="match status" value="1"/>
</dbReference>
<evidence type="ECO:0000313" key="2">
    <source>
        <dbReference type="EMBL" id="RWQ98064.1"/>
    </source>
</evidence>
<evidence type="ECO:0000259" key="1">
    <source>
        <dbReference type="Pfam" id="PF22917"/>
    </source>
</evidence>
<feature type="domain" description="PRISE-like Rossmann-fold" evidence="1">
    <location>
        <begin position="71"/>
        <end position="270"/>
    </location>
</feature>
<dbReference type="PANTHER" id="PTHR32487">
    <property type="entry name" value="3-OXO-DELTA(4,5)-STEROID 5-BETA-REDUCTASE"/>
    <property type="match status" value="1"/>
</dbReference>
<organism evidence="2 3">
    <name type="scientific">Byssochlamys spectabilis</name>
    <name type="common">Paecilomyces variotii</name>
    <dbReference type="NCBI Taxonomy" id="264951"/>
    <lineage>
        <taxon>Eukaryota</taxon>
        <taxon>Fungi</taxon>
        <taxon>Dikarya</taxon>
        <taxon>Ascomycota</taxon>
        <taxon>Pezizomycotina</taxon>
        <taxon>Eurotiomycetes</taxon>
        <taxon>Eurotiomycetidae</taxon>
        <taxon>Eurotiales</taxon>
        <taxon>Thermoascaceae</taxon>
        <taxon>Paecilomyces</taxon>
    </lineage>
</organism>
<evidence type="ECO:0000313" key="3">
    <source>
        <dbReference type="Proteomes" id="UP000283841"/>
    </source>
</evidence>
<dbReference type="VEuPathDB" id="FungiDB:C8Q69DRAFT_496346"/>
<dbReference type="EMBL" id="RCNU01000002">
    <property type="protein sequence ID" value="RWQ98064.1"/>
    <property type="molecule type" value="Genomic_DNA"/>
</dbReference>
<name>A0A443I1X3_BYSSP</name>
<dbReference type="GeneID" id="39601533"/>
<accession>A0A443I1X3</accession>
<sequence>MPTAIVTGATGINGREIVRALASNPSQWTTVHAISRNQKESYPSTIKHNSIDLLAPASEIASQLSSAGVEGEYLFFTAYLQRDDEKEMDRVNGDMLQNFLEALRISGAEKRLKRVVLTTGAKHYGVHLGPVKVPMEEEDPWVEEGEGRPVNFYYRQQKILKDVAGGRGWDWVVTYPNDVIGVAKGNFMNLTTAIGLYAAVTKELNQPFLFPGNPDFYTRFDCFTYSRLHGQFNLWAALEPRASNQNFNVVNGDVQSWQTLWPRLAHRYGLSIPPDQFSHPLPQGYEEKTVPLSSNPPLNIQAPEMGIQGHVPNGELRMRIDLLSWSQKPEVKEAWNRLAEKNKLQKDAFEKATWFFTNFVLGRNYDVVISMNKARKLGWVGSVDTWDALSEALDELEEEGILPKRK</sequence>
<gene>
    <name evidence="2" type="ORF">C8Q69DRAFT_496346</name>
</gene>
<comment type="caution">
    <text evidence="2">The sequence shown here is derived from an EMBL/GenBank/DDBJ whole genome shotgun (WGS) entry which is preliminary data.</text>
</comment>
<reference evidence="2 3" key="1">
    <citation type="journal article" date="2018" name="Front. Microbiol.">
        <title>Genomic and genetic insights into a cosmopolitan fungus, Paecilomyces variotii (Eurotiales).</title>
        <authorList>
            <person name="Urquhart A.S."/>
            <person name="Mondo S.J."/>
            <person name="Makela M.R."/>
            <person name="Hane J.K."/>
            <person name="Wiebenga A."/>
            <person name="He G."/>
            <person name="Mihaltcheva S."/>
            <person name="Pangilinan J."/>
            <person name="Lipzen A."/>
            <person name="Barry K."/>
            <person name="de Vries R.P."/>
            <person name="Grigoriev I.V."/>
            <person name="Idnurm A."/>
        </authorList>
    </citation>
    <scope>NUCLEOTIDE SEQUENCE [LARGE SCALE GENOMIC DNA]</scope>
    <source>
        <strain evidence="2 3">CBS 101075</strain>
    </source>
</reference>
<dbReference type="InterPro" id="IPR036291">
    <property type="entry name" value="NAD(P)-bd_dom_sf"/>
</dbReference>
<dbReference type="PANTHER" id="PTHR32487:SF0">
    <property type="entry name" value="3-OXO-DELTA(4,5)-STEROID 5-BETA-REDUCTASE"/>
    <property type="match status" value="1"/>
</dbReference>
<dbReference type="SUPFAM" id="SSF51735">
    <property type="entry name" value="NAD(P)-binding Rossmann-fold domains"/>
    <property type="match status" value="1"/>
</dbReference>
<dbReference type="RefSeq" id="XP_028487709.1">
    <property type="nucleotide sequence ID" value="XM_028632256.1"/>
</dbReference>
<keyword evidence="3" id="KW-1185">Reference proteome</keyword>
<dbReference type="Proteomes" id="UP000283841">
    <property type="component" value="Unassembled WGS sequence"/>
</dbReference>
<protein>
    <submittedName>
        <fullName evidence="2">NAD dependent epimerase/dehydratase family protein</fullName>
    </submittedName>
</protein>
<dbReference type="STRING" id="264951.A0A443I1X3"/>
<proteinExistence type="predicted"/>
<dbReference type="Pfam" id="PF22917">
    <property type="entry name" value="PRISE"/>
    <property type="match status" value="1"/>
</dbReference>